<dbReference type="EMBL" id="BMAR01000018">
    <property type="protein sequence ID" value="GFR47527.1"/>
    <property type="molecule type" value="Genomic_DNA"/>
</dbReference>
<accession>A0AAD3HNS5</accession>
<dbReference type="Proteomes" id="UP001054857">
    <property type="component" value="Unassembled WGS sequence"/>
</dbReference>
<evidence type="ECO:0000313" key="2">
    <source>
        <dbReference type="Proteomes" id="UP001054857"/>
    </source>
</evidence>
<organism evidence="1 2">
    <name type="scientific">Astrephomene gubernaculifera</name>
    <dbReference type="NCBI Taxonomy" id="47775"/>
    <lineage>
        <taxon>Eukaryota</taxon>
        <taxon>Viridiplantae</taxon>
        <taxon>Chlorophyta</taxon>
        <taxon>core chlorophytes</taxon>
        <taxon>Chlorophyceae</taxon>
        <taxon>CS clade</taxon>
        <taxon>Chlamydomonadales</taxon>
        <taxon>Astrephomenaceae</taxon>
        <taxon>Astrephomene</taxon>
    </lineage>
</organism>
<dbReference type="CDD" id="cd04873">
    <property type="entry name" value="ACT_UUR-ACR-like"/>
    <property type="match status" value="1"/>
</dbReference>
<gene>
    <name evidence="1" type="ORF">Agub_g9245</name>
</gene>
<protein>
    <recommendedName>
        <fullName evidence="3">ACT domain-containing protein</fullName>
    </recommendedName>
</protein>
<evidence type="ECO:0000313" key="1">
    <source>
        <dbReference type="EMBL" id="GFR47527.1"/>
    </source>
</evidence>
<dbReference type="AlphaFoldDB" id="A0AAD3HNS5"/>
<keyword evidence="2" id="KW-1185">Reference proteome</keyword>
<evidence type="ECO:0008006" key="3">
    <source>
        <dbReference type="Google" id="ProtNLM"/>
    </source>
</evidence>
<name>A0AAD3HNS5_9CHLO</name>
<sequence length="295" mass="31594">MLVKLEMSQQMNMLRQSGCNARYRAFRLRAPGPQRHVVAMSLPDNAVPLPYPAAPEIQAKLFSCTRSTVTVDNSSHPRYTVITVKAPDTPGLVRVLSWVLNGMSVRVQHGTLASEGPEGGARDTLWVTDFRGRKLRDSSAASLGSRLEDFLVVCGGEEAGEGEGRQEWQCGSIEVSNRLHPDMTQVIIRGEPSAHKPGFLLELASALTGVGAVIVAGGIQGGPDAPCPEAAVAEPGYDFSAGRYFKFLLKGPTGGQMDADRVASLLFVLRLLQGRGTMPTVAPNMQALLKLDSLA</sequence>
<comment type="caution">
    <text evidence="1">The sequence shown here is derived from an EMBL/GenBank/DDBJ whole genome shotgun (WGS) entry which is preliminary data.</text>
</comment>
<proteinExistence type="predicted"/>
<reference evidence="1 2" key="1">
    <citation type="journal article" date="2021" name="Sci. Rep.">
        <title>Genome sequencing of the multicellular alga Astrephomene provides insights into convergent evolution of germ-soma differentiation.</title>
        <authorList>
            <person name="Yamashita S."/>
            <person name="Yamamoto K."/>
            <person name="Matsuzaki R."/>
            <person name="Suzuki S."/>
            <person name="Yamaguchi H."/>
            <person name="Hirooka S."/>
            <person name="Minakuchi Y."/>
            <person name="Miyagishima S."/>
            <person name="Kawachi M."/>
            <person name="Toyoda A."/>
            <person name="Nozaki H."/>
        </authorList>
    </citation>
    <scope>NUCLEOTIDE SEQUENCE [LARGE SCALE GENOMIC DNA]</scope>
    <source>
        <strain evidence="1 2">NIES-4017</strain>
    </source>
</reference>